<dbReference type="GO" id="GO:0005743">
    <property type="term" value="C:mitochondrial inner membrane"/>
    <property type="evidence" value="ECO:0007669"/>
    <property type="project" value="UniProtKB-SubCell"/>
</dbReference>
<organism evidence="10">
    <name type="scientific">Hiatella sp. J HML-2015</name>
    <dbReference type="NCBI Taxonomy" id="1638755"/>
    <lineage>
        <taxon>Eukaryota</taxon>
        <taxon>Metazoa</taxon>
        <taxon>Spiralia</taxon>
        <taxon>Lophotrochozoa</taxon>
        <taxon>Mollusca</taxon>
        <taxon>Bivalvia</taxon>
        <taxon>Autobranchia</taxon>
        <taxon>Heteroconchia</taxon>
        <taxon>Euheterodonta</taxon>
        <taxon>Imparidentia</taxon>
        <taxon>Adapedonta</taxon>
        <taxon>Hiatelloidea</taxon>
        <taxon>Hiatellidae</taxon>
        <taxon>Hiatella</taxon>
    </lineage>
</organism>
<evidence type="ECO:0000313" key="10">
    <source>
        <dbReference type="EMBL" id="QGI24868.1"/>
    </source>
</evidence>
<dbReference type="AlphaFoldDB" id="A0A649UCJ5"/>
<dbReference type="EMBL" id="MN072638">
    <property type="protein sequence ID" value="QGI24868.1"/>
    <property type="molecule type" value="Genomic_DNA"/>
</dbReference>
<evidence type="ECO:0000256" key="2">
    <source>
        <dbReference type="ARBA" id="ARBA00010535"/>
    </source>
</evidence>
<dbReference type="HAMAP" id="MF_01350">
    <property type="entry name" value="NDH1_NuoH"/>
    <property type="match status" value="1"/>
</dbReference>
<protein>
    <recommendedName>
        <fullName evidence="3 8">NADH-ubiquinone oxidoreductase chain 1</fullName>
        <ecNumber evidence="8">7.1.1.2</ecNumber>
    </recommendedName>
</protein>
<name>A0A649UCJ5_9BIVA</name>
<comment type="similarity">
    <text evidence="2 7">Belongs to the complex I subunit 1 family.</text>
</comment>
<comment type="catalytic activity">
    <reaction evidence="8">
        <text>a ubiquinone + NADH + 5 H(+)(in) = a ubiquinol + NAD(+) + 4 H(+)(out)</text>
        <dbReference type="Rhea" id="RHEA:29091"/>
        <dbReference type="Rhea" id="RHEA-COMP:9565"/>
        <dbReference type="Rhea" id="RHEA-COMP:9566"/>
        <dbReference type="ChEBI" id="CHEBI:15378"/>
        <dbReference type="ChEBI" id="CHEBI:16389"/>
        <dbReference type="ChEBI" id="CHEBI:17976"/>
        <dbReference type="ChEBI" id="CHEBI:57540"/>
        <dbReference type="ChEBI" id="CHEBI:57945"/>
        <dbReference type="EC" id="7.1.1.2"/>
    </reaction>
</comment>
<reference evidence="10" key="1">
    <citation type="submission" date="2019-06" db="EMBL/GenBank/DDBJ databases">
        <title>The complete mitochondrial genome and phylogenetic analysis of Hiatella orientalis.</title>
        <authorList>
            <person name="Wang H."/>
            <person name="Teng M."/>
            <person name="Liu J."/>
            <person name="Pan H."/>
            <person name="Zeng Q."/>
            <person name="Wang S."/>
            <person name="Bao Z."/>
        </authorList>
    </citation>
    <scope>NUCLEOTIDE SEQUENCE</scope>
</reference>
<dbReference type="PANTHER" id="PTHR11432">
    <property type="entry name" value="NADH DEHYDROGENASE SUBUNIT 1"/>
    <property type="match status" value="1"/>
</dbReference>
<accession>A0A649UCJ5</accession>
<keyword evidence="7" id="KW-0520">NAD</keyword>
<evidence type="ECO:0000256" key="9">
    <source>
        <dbReference type="SAM" id="Phobius"/>
    </source>
</evidence>
<dbReference type="InterPro" id="IPR001694">
    <property type="entry name" value="NADH_UbQ_OxRdtase_su1/FPO"/>
</dbReference>
<keyword evidence="4 7" id="KW-0812">Transmembrane</keyword>
<dbReference type="GO" id="GO:0003954">
    <property type="term" value="F:NADH dehydrogenase activity"/>
    <property type="evidence" value="ECO:0007669"/>
    <property type="project" value="TreeGrafter"/>
</dbReference>
<dbReference type="PANTHER" id="PTHR11432:SF3">
    <property type="entry name" value="NADH-UBIQUINONE OXIDOREDUCTASE CHAIN 1"/>
    <property type="match status" value="1"/>
</dbReference>
<proteinExistence type="inferred from homology"/>
<dbReference type="Pfam" id="PF00146">
    <property type="entry name" value="NADHdh"/>
    <property type="match status" value="1"/>
</dbReference>
<dbReference type="EC" id="7.1.1.2" evidence="8"/>
<feature type="transmembrane region" description="Helical" evidence="9">
    <location>
        <begin position="225"/>
        <end position="250"/>
    </location>
</feature>
<comment type="subcellular location">
    <subcellularLocation>
        <location evidence="1">Membrane</location>
        <topology evidence="1">Multi-pass membrane protein</topology>
    </subcellularLocation>
    <subcellularLocation>
        <location evidence="7">Mitochondrion inner membrane</location>
        <topology evidence="7">Multi-pass membrane protein</topology>
    </subcellularLocation>
</comment>
<gene>
    <name evidence="10" type="primary">nad1</name>
</gene>
<dbReference type="InterPro" id="IPR018086">
    <property type="entry name" value="NADH_UbQ_OxRdtase_su1_CS"/>
</dbReference>
<feature type="transmembrane region" description="Helical" evidence="9">
    <location>
        <begin position="79"/>
        <end position="102"/>
    </location>
</feature>
<dbReference type="GO" id="GO:0008137">
    <property type="term" value="F:NADH dehydrogenase (ubiquinone) activity"/>
    <property type="evidence" value="ECO:0007669"/>
    <property type="project" value="UniProtKB-EC"/>
</dbReference>
<evidence type="ECO:0000256" key="5">
    <source>
        <dbReference type="ARBA" id="ARBA00022989"/>
    </source>
</evidence>
<feature type="transmembrane region" description="Helical" evidence="9">
    <location>
        <begin position="257"/>
        <end position="277"/>
    </location>
</feature>
<dbReference type="GO" id="GO:0009060">
    <property type="term" value="P:aerobic respiration"/>
    <property type="evidence" value="ECO:0007669"/>
    <property type="project" value="TreeGrafter"/>
</dbReference>
<evidence type="ECO:0000256" key="7">
    <source>
        <dbReference type="RuleBase" id="RU000471"/>
    </source>
</evidence>
<evidence type="ECO:0000256" key="6">
    <source>
        <dbReference type="ARBA" id="ARBA00023136"/>
    </source>
</evidence>
<keyword evidence="8 10" id="KW-0496">Mitochondrion</keyword>
<geneLocation type="mitochondrion" evidence="10"/>
<feature type="transmembrane region" description="Helical" evidence="9">
    <location>
        <begin position="179"/>
        <end position="198"/>
    </location>
</feature>
<evidence type="ECO:0000256" key="8">
    <source>
        <dbReference type="RuleBase" id="RU000473"/>
    </source>
</evidence>
<dbReference type="PROSITE" id="PS00668">
    <property type="entry name" value="COMPLEX1_ND1_2"/>
    <property type="match status" value="1"/>
</dbReference>
<keyword evidence="6 9" id="KW-0472">Membrane</keyword>
<evidence type="ECO:0000256" key="1">
    <source>
        <dbReference type="ARBA" id="ARBA00004141"/>
    </source>
</evidence>
<keyword evidence="8" id="KW-0830">Ubiquinone</keyword>
<sequence length="314" mass="34857">MLSMMGLGLNYVVSLLSIFIGSLISVAFFIVVERKGLGHFQLRHGPNKPGIKGIIQALADGVKLMCKDWFIPSSANKGLFVMGPVFMFCVSFGGWVILPIVFTSFYFKTSLLYYLSLGALSVYGVFMCGWSSNSQYSMLGSMRALAQSISYEVIMGTILFCPCMFIGGLSIFSFLGKEGICMGLMVEVFCIWWIVLLAETNRAPFDFVEGESELVAGFNVEYGGFGFALIALAEYGSIFFSSVLTGAIFMGGCMKSLLLLGFIGVWSVLLSYVFILVRATLPRYRYDKLMEFSWKELLPLSLGLLSINIFEFWF</sequence>
<evidence type="ECO:0000256" key="3">
    <source>
        <dbReference type="ARBA" id="ARBA00021009"/>
    </source>
</evidence>
<feature type="transmembrane region" description="Helical" evidence="9">
    <location>
        <begin position="12"/>
        <end position="32"/>
    </location>
</feature>
<evidence type="ECO:0000256" key="4">
    <source>
        <dbReference type="ARBA" id="ARBA00022692"/>
    </source>
</evidence>
<feature type="transmembrane region" description="Helical" evidence="9">
    <location>
        <begin position="153"/>
        <end position="172"/>
    </location>
</feature>
<feature type="transmembrane region" description="Helical" evidence="9">
    <location>
        <begin position="111"/>
        <end position="133"/>
    </location>
</feature>
<keyword evidence="5 9" id="KW-1133">Transmembrane helix</keyword>